<evidence type="ECO:0000256" key="2">
    <source>
        <dbReference type="ARBA" id="ARBA00008661"/>
    </source>
</evidence>
<sequence>MVWRCVRPSWRFLVTISAVALSLFAFLHYKPIRARLDIYLLQAQHQQASLQVSHPIVLKQRRCPSDFADIEGDFLFVTVKTTKQYHRLRLNLIASTWISDALLLKGRNDKPVVKVAILSDAVDDFVNTMIGGRMVKSRCPSSHNKTDLCCKQAAEFDLYYGEPKLAKWYCHFDDDNYVNMYQLLAELERHDASKPLYLGKSSRGMVKLKDVISGNEKGRVAFQFGTGGAGFCLTRVAMKQIKPKVSRTTGGLGLEGLCRKLPGLSDDVAVGYVTGFYKIGLTQVPTMHSHLEKLSALSQDDIRKAISLSYTRYKSYENTIQLSAFHNVTPSDPTRFLSLHAFLKPKECSRRKRAK</sequence>
<evidence type="ECO:0000256" key="8">
    <source>
        <dbReference type="ARBA" id="ARBA00023136"/>
    </source>
</evidence>
<accession>A0A1W0X3K4</accession>
<dbReference type="OrthoDB" id="8959630at2759"/>
<evidence type="ECO:0000256" key="10">
    <source>
        <dbReference type="SAM" id="Phobius"/>
    </source>
</evidence>
<dbReference type="GO" id="GO:0016020">
    <property type="term" value="C:membrane"/>
    <property type="evidence" value="ECO:0007669"/>
    <property type="project" value="UniProtKB-SubCell"/>
</dbReference>
<dbReference type="Gene3D" id="3.90.550.50">
    <property type="match status" value="1"/>
</dbReference>
<evidence type="ECO:0000313" key="12">
    <source>
        <dbReference type="EMBL" id="OQV21872.1"/>
    </source>
</evidence>
<dbReference type="EMBL" id="MTYJ01000020">
    <property type="protein sequence ID" value="OQV21872.1"/>
    <property type="molecule type" value="Genomic_DNA"/>
</dbReference>
<comment type="caution">
    <text evidence="12">The sequence shown here is derived from an EMBL/GenBank/DDBJ whole genome shotgun (WGS) entry which is preliminary data.</text>
</comment>
<organism evidence="12 13">
    <name type="scientific">Hypsibius exemplaris</name>
    <name type="common">Freshwater tardigrade</name>
    <dbReference type="NCBI Taxonomy" id="2072580"/>
    <lineage>
        <taxon>Eukaryota</taxon>
        <taxon>Metazoa</taxon>
        <taxon>Ecdysozoa</taxon>
        <taxon>Tardigrada</taxon>
        <taxon>Eutardigrada</taxon>
        <taxon>Parachela</taxon>
        <taxon>Hypsibioidea</taxon>
        <taxon>Hypsibiidae</taxon>
        <taxon>Hypsibius</taxon>
    </lineage>
</organism>
<evidence type="ECO:0000256" key="6">
    <source>
        <dbReference type="ARBA" id="ARBA00022968"/>
    </source>
</evidence>
<dbReference type="InterPro" id="IPR003378">
    <property type="entry name" value="Fringe-like_glycosylTrfase"/>
</dbReference>
<dbReference type="Pfam" id="PF02434">
    <property type="entry name" value="Fringe"/>
    <property type="match status" value="1"/>
</dbReference>
<comment type="subcellular location">
    <subcellularLocation>
        <location evidence="9">Endomembrane system</location>
        <topology evidence="9">Single-pass membrane protein</topology>
    </subcellularLocation>
    <subcellularLocation>
        <location evidence="1">Membrane</location>
        <topology evidence="1">Single-pass type II membrane protein</topology>
    </subcellularLocation>
</comment>
<feature type="domain" description="Fringe-like glycosyltransferase" evidence="11">
    <location>
        <begin position="70"/>
        <end position="335"/>
    </location>
</feature>
<feature type="transmembrane region" description="Helical" evidence="10">
    <location>
        <begin position="12"/>
        <end position="29"/>
    </location>
</feature>
<keyword evidence="13" id="KW-1185">Reference proteome</keyword>
<reference evidence="13" key="1">
    <citation type="submission" date="2017-01" db="EMBL/GenBank/DDBJ databases">
        <title>Comparative genomics of anhydrobiosis in the tardigrade Hypsibius dujardini.</title>
        <authorList>
            <person name="Yoshida Y."/>
            <person name="Koutsovoulos G."/>
            <person name="Laetsch D."/>
            <person name="Stevens L."/>
            <person name="Kumar S."/>
            <person name="Horikawa D."/>
            <person name="Ishino K."/>
            <person name="Komine S."/>
            <person name="Tomita M."/>
            <person name="Blaxter M."/>
            <person name="Arakawa K."/>
        </authorList>
    </citation>
    <scope>NUCLEOTIDE SEQUENCE [LARGE SCALE GENOMIC DNA]</scope>
    <source>
        <strain evidence="13">Z151</strain>
    </source>
</reference>
<evidence type="ECO:0000256" key="3">
    <source>
        <dbReference type="ARBA" id="ARBA00022676"/>
    </source>
</evidence>
<keyword evidence="7 10" id="KW-1133">Transmembrane helix</keyword>
<dbReference type="AlphaFoldDB" id="A0A1W0X3K4"/>
<gene>
    <name evidence="12" type="ORF">BV898_04086</name>
</gene>
<protein>
    <submittedName>
        <fullName evidence="12">Beta-1,3-N-acetylglucosaminyltransferase lunatic fringe</fullName>
    </submittedName>
</protein>
<proteinExistence type="inferred from homology"/>
<evidence type="ECO:0000259" key="11">
    <source>
        <dbReference type="Pfam" id="PF02434"/>
    </source>
</evidence>
<evidence type="ECO:0000256" key="4">
    <source>
        <dbReference type="ARBA" id="ARBA00022679"/>
    </source>
</evidence>
<evidence type="ECO:0000256" key="5">
    <source>
        <dbReference type="ARBA" id="ARBA00022692"/>
    </source>
</evidence>
<keyword evidence="3" id="KW-0328">Glycosyltransferase</keyword>
<evidence type="ECO:0000256" key="1">
    <source>
        <dbReference type="ARBA" id="ARBA00004606"/>
    </source>
</evidence>
<dbReference type="GO" id="GO:0012505">
    <property type="term" value="C:endomembrane system"/>
    <property type="evidence" value="ECO:0007669"/>
    <property type="project" value="UniProtKB-SubCell"/>
</dbReference>
<evidence type="ECO:0000256" key="9">
    <source>
        <dbReference type="ARBA" id="ARBA00037847"/>
    </source>
</evidence>
<dbReference type="PANTHER" id="PTHR10811">
    <property type="entry name" value="FRINGE-RELATED"/>
    <property type="match status" value="1"/>
</dbReference>
<comment type="similarity">
    <text evidence="2">Belongs to the glycosyltransferase 31 family.</text>
</comment>
<keyword evidence="4" id="KW-0808">Transferase</keyword>
<name>A0A1W0X3K4_HYPEX</name>
<dbReference type="GO" id="GO:0016757">
    <property type="term" value="F:glycosyltransferase activity"/>
    <property type="evidence" value="ECO:0007669"/>
    <property type="project" value="UniProtKB-KW"/>
</dbReference>
<evidence type="ECO:0000313" key="13">
    <source>
        <dbReference type="Proteomes" id="UP000192578"/>
    </source>
</evidence>
<keyword evidence="6" id="KW-0735">Signal-anchor</keyword>
<dbReference type="Proteomes" id="UP000192578">
    <property type="component" value="Unassembled WGS sequence"/>
</dbReference>
<keyword evidence="5 10" id="KW-0812">Transmembrane</keyword>
<keyword evidence="8 10" id="KW-0472">Membrane</keyword>
<evidence type="ECO:0000256" key="7">
    <source>
        <dbReference type="ARBA" id="ARBA00022989"/>
    </source>
</evidence>